<evidence type="ECO:0000256" key="7">
    <source>
        <dbReference type="ARBA" id="ARBA00023187"/>
    </source>
</evidence>
<dbReference type="SMART" id="SM00490">
    <property type="entry name" value="HELICc"/>
    <property type="match status" value="1"/>
</dbReference>
<dbReference type="InterPro" id="IPR042035">
    <property type="entry name" value="DEAH_win-hel_dom"/>
</dbReference>
<evidence type="ECO:0000313" key="9">
    <source>
        <dbReference type="EMBL" id="CAD7234737.1"/>
    </source>
</evidence>
<dbReference type="EMBL" id="OB669675">
    <property type="protein sequence ID" value="CAD7234737.1"/>
    <property type="molecule type" value="Genomic_DNA"/>
</dbReference>
<evidence type="ECO:0000256" key="5">
    <source>
        <dbReference type="ARBA" id="ARBA00022806"/>
    </source>
</evidence>
<comment type="catalytic activity">
    <reaction evidence="8">
        <text>ATP + H2O = ADP + phosphate + H(+)</text>
        <dbReference type="Rhea" id="RHEA:13065"/>
        <dbReference type="ChEBI" id="CHEBI:15377"/>
        <dbReference type="ChEBI" id="CHEBI:15378"/>
        <dbReference type="ChEBI" id="CHEBI:30616"/>
        <dbReference type="ChEBI" id="CHEBI:43474"/>
        <dbReference type="ChEBI" id="CHEBI:456216"/>
        <dbReference type="EC" id="3.6.4.13"/>
    </reaction>
</comment>
<dbReference type="PROSITE" id="PS51194">
    <property type="entry name" value="HELICASE_CTER"/>
    <property type="match status" value="1"/>
</dbReference>
<dbReference type="InterPro" id="IPR001650">
    <property type="entry name" value="Helicase_C-like"/>
</dbReference>
<keyword evidence="4" id="KW-0378">Hydrolase</keyword>
<dbReference type="Gene3D" id="3.40.50.300">
    <property type="entry name" value="P-loop containing nucleotide triphosphate hydrolases"/>
    <property type="match status" value="2"/>
</dbReference>
<evidence type="ECO:0000256" key="4">
    <source>
        <dbReference type="ARBA" id="ARBA00022801"/>
    </source>
</evidence>
<dbReference type="InterPro" id="IPR002464">
    <property type="entry name" value="DNA/RNA_helicase_DEAH_CS"/>
</dbReference>
<dbReference type="GO" id="GO:0008380">
    <property type="term" value="P:RNA splicing"/>
    <property type="evidence" value="ECO:0007669"/>
    <property type="project" value="UniProtKB-KW"/>
</dbReference>
<dbReference type="Pfam" id="PF04408">
    <property type="entry name" value="WHD_HA2"/>
    <property type="match status" value="1"/>
</dbReference>
<dbReference type="EC" id="3.6.4.13" evidence="1"/>
<accession>A0A7R8ZUC3</accession>
<dbReference type="GO" id="GO:0005524">
    <property type="term" value="F:ATP binding"/>
    <property type="evidence" value="ECO:0007669"/>
    <property type="project" value="UniProtKB-KW"/>
</dbReference>
<dbReference type="OrthoDB" id="10253254at2759"/>
<keyword evidence="3" id="KW-0547">Nucleotide-binding</keyword>
<evidence type="ECO:0000256" key="6">
    <source>
        <dbReference type="ARBA" id="ARBA00022840"/>
    </source>
</evidence>
<proteinExistence type="predicted"/>
<sequence length="389" mass="43335">MKIGCTQPRRVAAMSVSSRVAQEMGVKLGNEVGYSIRFEDCTSERTILKYMTDGMLLREFLTEPDLASYSVLIVDEAHERTLHTDVLFGLVKDIARFRDDLKLIISSATLDAEKFSTFFDDAPIFRIPGRRFPVDIYYTKAPEANFVDAAVVTVLQIHVTQPLPGDILVFLTGQEEIETAQEILQERTKRLGSQIGELMVLPIYANLPSDLQAKIFHPTPPGARKVVLATNIAETSLTIDNIIYVIDPGFCKQNSYNARTGMESLVVVPISKASANQRAGRAGRVAAGKCFRLYTAWAYQNELEDDTVPEIQRVNLGNVVLLLKSLGIHDLLHFDFLDRPPHEALVLALEQLYALGALNHKGELTLLGRKMAEFPIDPMMGKMLIVSEK</sequence>
<evidence type="ECO:0000256" key="3">
    <source>
        <dbReference type="ARBA" id="ARBA00022741"/>
    </source>
</evidence>
<dbReference type="PANTHER" id="PTHR18934:SF83">
    <property type="entry name" value="PRE-MRNA-SPLICING FACTOR ATP-DEPENDENT RNA HELICASE DHX16"/>
    <property type="match status" value="1"/>
</dbReference>
<gene>
    <name evidence="9" type="ORF">CTOB1V02_LOCUS12553</name>
</gene>
<dbReference type="FunFam" id="3.40.50.300:FF:004188">
    <property type="entry name" value="Adenosinetriphosphatase"/>
    <property type="match status" value="1"/>
</dbReference>
<evidence type="ECO:0000256" key="8">
    <source>
        <dbReference type="ARBA" id="ARBA00047984"/>
    </source>
</evidence>
<dbReference type="CDD" id="cd18791">
    <property type="entry name" value="SF2_C_RHA"/>
    <property type="match status" value="1"/>
</dbReference>
<evidence type="ECO:0000256" key="1">
    <source>
        <dbReference type="ARBA" id="ARBA00012552"/>
    </source>
</evidence>
<organism evidence="9">
    <name type="scientific">Cyprideis torosa</name>
    <dbReference type="NCBI Taxonomy" id="163714"/>
    <lineage>
        <taxon>Eukaryota</taxon>
        <taxon>Metazoa</taxon>
        <taxon>Ecdysozoa</taxon>
        <taxon>Arthropoda</taxon>
        <taxon>Crustacea</taxon>
        <taxon>Oligostraca</taxon>
        <taxon>Ostracoda</taxon>
        <taxon>Podocopa</taxon>
        <taxon>Podocopida</taxon>
        <taxon>Cytherocopina</taxon>
        <taxon>Cytheroidea</taxon>
        <taxon>Cytherideidae</taxon>
        <taxon>Cyprideis</taxon>
    </lineage>
</organism>
<protein>
    <recommendedName>
        <fullName evidence="1">RNA helicase</fullName>
        <ecNumber evidence="1">3.6.4.13</ecNumber>
    </recommendedName>
</protein>
<keyword evidence="5" id="KW-0347">Helicase</keyword>
<dbReference type="SUPFAM" id="SSF52540">
    <property type="entry name" value="P-loop containing nucleoside triphosphate hydrolases"/>
    <property type="match status" value="1"/>
</dbReference>
<dbReference type="GO" id="GO:0003723">
    <property type="term" value="F:RNA binding"/>
    <property type="evidence" value="ECO:0007669"/>
    <property type="project" value="TreeGrafter"/>
</dbReference>
<reference evidence="9" key="1">
    <citation type="submission" date="2020-11" db="EMBL/GenBank/DDBJ databases">
        <authorList>
            <person name="Tran Van P."/>
        </authorList>
    </citation>
    <scope>NUCLEOTIDE SEQUENCE</scope>
</reference>
<dbReference type="PROSITE" id="PS51192">
    <property type="entry name" value="HELICASE_ATP_BIND_1"/>
    <property type="match status" value="1"/>
</dbReference>
<keyword evidence="7" id="KW-0508">mRNA splicing</keyword>
<dbReference type="GO" id="GO:0003724">
    <property type="term" value="F:RNA helicase activity"/>
    <property type="evidence" value="ECO:0007669"/>
    <property type="project" value="UniProtKB-EC"/>
</dbReference>
<dbReference type="InterPro" id="IPR027417">
    <property type="entry name" value="P-loop_NTPase"/>
</dbReference>
<dbReference type="GO" id="GO:0071013">
    <property type="term" value="C:catalytic step 2 spliceosome"/>
    <property type="evidence" value="ECO:0007669"/>
    <property type="project" value="TreeGrafter"/>
</dbReference>
<dbReference type="PROSITE" id="PS00690">
    <property type="entry name" value="DEAH_ATP_HELICASE"/>
    <property type="match status" value="1"/>
</dbReference>
<dbReference type="AlphaFoldDB" id="A0A7R8ZUC3"/>
<dbReference type="GO" id="GO:0006397">
    <property type="term" value="P:mRNA processing"/>
    <property type="evidence" value="ECO:0007669"/>
    <property type="project" value="UniProtKB-KW"/>
</dbReference>
<dbReference type="Pfam" id="PF00271">
    <property type="entry name" value="Helicase_C"/>
    <property type="match status" value="1"/>
</dbReference>
<dbReference type="GO" id="GO:0016787">
    <property type="term" value="F:hydrolase activity"/>
    <property type="evidence" value="ECO:0007669"/>
    <property type="project" value="UniProtKB-KW"/>
</dbReference>
<keyword evidence="6" id="KW-0067">ATP-binding</keyword>
<dbReference type="InterPro" id="IPR014001">
    <property type="entry name" value="Helicase_ATP-bd"/>
</dbReference>
<dbReference type="FunFam" id="1.10.10.2130:FF:000001">
    <property type="entry name" value="Pre-mRNA-splicing factor ATP-dependent RNA helicase"/>
    <property type="match status" value="1"/>
</dbReference>
<dbReference type="FunFam" id="3.40.50.300:FF:000007">
    <property type="entry name" value="Pre-mRNA-splicing factor ATP-dependent RNA helicase"/>
    <property type="match status" value="1"/>
</dbReference>
<dbReference type="InterPro" id="IPR048333">
    <property type="entry name" value="HA2_WH"/>
</dbReference>
<dbReference type="Gene3D" id="1.10.10.2130">
    <property type="entry name" value="DEAH helicase family, winged-helix domain"/>
    <property type="match status" value="1"/>
</dbReference>
<name>A0A7R8ZUC3_9CRUS</name>
<evidence type="ECO:0000256" key="2">
    <source>
        <dbReference type="ARBA" id="ARBA00022664"/>
    </source>
</evidence>
<feature type="non-terminal residue" evidence="9">
    <location>
        <position position="389"/>
    </location>
</feature>
<dbReference type="PANTHER" id="PTHR18934">
    <property type="entry name" value="ATP-DEPENDENT RNA HELICASE"/>
    <property type="match status" value="1"/>
</dbReference>
<keyword evidence="2" id="KW-0507">mRNA processing</keyword>